<organism evidence="2 3">
    <name type="scientific">Alkalibacillus haloalkaliphilus</name>
    <dbReference type="NCBI Taxonomy" id="94136"/>
    <lineage>
        <taxon>Bacteria</taxon>
        <taxon>Bacillati</taxon>
        <taxon>Bacillota</taxon>
        <taxon>Bacilli</taxon>
        <taxon>Bacillales</taxon>
        <taxon>Bacillaceae</taxon>
        <taxon>Alkalibacillus</taxon>
    </lineage>
</organism>
<dbReference type="Pfam" id="PF00583">
    <property type="entry name" value="Acetyltransf_1"/>
    <property type="match status" value="1"/>
</dbReference>
<dbReference type="PROSITE" id="PS51186">
    <property type="entry name" value="GNAT"/>
    <property type="match status" value="1"/>
</dbReference>
<name>A0A511W2S9_9BACI</name>
<reference evidence="2 3" key="1">
    <citation type="submission" date="2019-07" db="EMBL/GenBank/DDBJ databases">
        <title>Whole genome shotgun sequence of Alkalibacillus haloalkaliphilus NBRC 103110.</title>
        <authorList>
            <person name="Hosoyama A."/>
            <person name="Uohara A."/>
            <person name="Ohji S."/>
            <person name="Ichikawa N."/>
        </authorList>
    </citation>
    <scope>NUCLEOTIDE SEQUENCE [LARGE SCALE GENOMIC DNA]</scope>
    <source>
        <strain evidence="2 3">NBRC 103110</strain>
    </source>
</reference>
<comment type="caution">
    <text evidence="2">The sequence shown here is derived from an EMBL/GenBank/DDBJ whole genome shotgun (WGS) entry which is preliminary data.</text>
</comment>
<evidence type="ECO:0000313" key="2">
    <source>
        <dbReference type="EMBL" id="GEN45389.1"/>
    </source>
</evidence>
<sequence length="147" mass="17080">MDYNIEVLETNREKFSSFLHSKVKEYNNEQSMHNKRARRKGAVQPINIIVSNHNEEWIGGITAEVYWGWMELNDFWFHEAHRGKGLGGQILEKAEKIAKEKGATKALVRTFEFQARTFYETKGYKVVGEIEDYPPGSSYYTLVKELG</sequence>
<feature type="domain" description="N-acetyltransferase" evidence="1">
    <location>
        <begin position="1"/>
        <end position="147"/>
    </location>
</feature>
<dbReference type="EMBL" id="BJYA01000004">
    <property type="protein sequence ID" value="GEN45389.1"/>
    <property type="molecule type" value="Genomic_DNA"/>
</dbReference>
<dbReference type="SUPFAM" id="SSF55729">
    <property type="entry name" value="Acyl-CoA N-acyltransferases (Nat)"/>
    <property type="match status" value="1"/>
</dbReference>
<evidence type="ECO:0000313" key="3">
    <source>
        <dbReference type="Proteomes" id="UP000321440"/>
    </source>
</evidence>
<evidence type="ECO:0000259" key="1">
    <source>
        <dbReference type="PROSITE" id="PS51186"/>
    </source>
</evidence>
<dbReference type="Proteomes" id="UP000321440">
    <property type="component" value="Unassembled WGS sequence"/>
</dbReference>
<keyword evidence="2" id="KW-0808">Transferase</keyword>
<dbReference type="InterPro" id="IPR016181">
    <property type="entry name" value="Acyl_CoA_acyltransferase"/>
</dbReference>
<dbReference type="RefSeq" id="WP_146815273.1">
    <property type="nucleotide sequence ID" value="NZ_BJYA01000004.1"/>
</dbReference>
<dbReference type="Gene3D" id="3.40.630.30">
    <property type="match status" value="1"/>
</dbReference>
<accession>A0A511W2S9</accession>
<proteinExistence type="predicted"/>
<protein>
    <submittedName>
        <fullName evidence="2">N-acetyltransferase</fullName>
    </submittedName>
</protein>
<dbReference type="CDD" id="cd04301">
    <property type="entry name" value="NAT_SF"/>
    <property type="match status" value="1"/>
</dbReference>
<dbReference type="GO" id="GO:0016747">
    <property type="term" value="F:acyltransferase activity, transferring groups other than amino-acyl groups"/>
    <property type="evidence" value="ECO:0007669"/>
    <property type="project" value="InterPro"/>
</dbReference>
<dbReference type="OrthoDB" id="9787920at2"/>
<dbReference type="InterPro" id="IPR000182">
    <property type="entry name" value="GNAT_dom"/>
</dbReference>
<dbReference type="AlphaFoldDB" id="A0A511W2S9"/>
<gene>
    <name evidence="2" type="ORF">AHA02nite_11650</name>
</gene>
<keyword evidence="3" id="KW-1185">Reference proteome</keyword>